<dbReference type="Proteomes" id="UP000008225">
    <property type="component" value="Chromosome X"/>
</dbReference>
<dbReference type="SUPFAM" id="SSF54928">
    <property type="entry name" value="RNA-binding domain, RBD"/>
    <property type="match status" value="1"/>
</dbReference>
<evidence type="ECO:0008006" key="5">
    <source>
        <dbReference type="Google" id="ProtNLM"/>
    </source>
</evidence>
<dbReference type="AlphaFoldDB" id="A0A8I3WLL9"/>
<reference evidence="3 4" key="1">
    <citation type="submission" date="2009-03" db="EMBL/GenBank/DDBJ databases">
        <authorList>
            <person name="Warren W."/>
            <person name="Ye L."/>
            <person name="Minx P."/>
            <person name="Worley K."/>
            <person name="Gibbs R."/>
            <person name="Wilson R.K."/>
        </authorList>
    </citation>
    <scope>NUCLEOTIDE SEQUENCE [LARGE SCALE GENOMIC DNA]</scope>
</reference>
<dbReference type="Gene3D" id="3.30.70.330">
    <property type="match status" value="1"/>
</dbReference>
<dbReference type="GeneTree" id="ENSGT00940000153503"/>
<dbReference type="InterPro" id="IPR035979">
    <property type="entry name" value="RBD_domain_sf"/>
</dbReference>
<evidence type="ECO:0000313" key="4">
    <source>
        <dbReference type="Proteomes" id="UP000008225"/>
    </source>
</evidence>
<evidence type="ECO:0000256" key="2">
    <source>
        <dbReference type="ARBA" id="ARBA00022884"/>
    </source>
</evidence>
<accession>A0A8I3WLL9</accession>
<dbReference type="InterPro" id="IPR012677">
    <property type="entry name" value="Nucleotide-bd_a/b_plait_sf"/>
</dbReference>
<evidence type="ECO:0000313" key="3">
    <source>
        <dbReference type="Ensembl" id="ENSCJAP00000090023.1"/>
    </source>
</evidence>
<proteinExistence type="predicted"/>
<sequence>MEAMTITMAIMMAMGLGQIDLEETSITVFQECLITDTGMVALLSRAQQDTVYTCVDYLTELLRMTFIIFFSPLNPVRVHIEIGPDGRVTGEADVEFATHEDAVAAMSKDKANMQHRYVELFLNSTAGASSGAYEHRYVELFLNSTAGASGDAYGSQMMGGMGLSNQSSYGGPASQQHEWIR</sequence>
<dbReference type="GO" id="GO:0003723">
    <property type="term" value="F:RNA binding"/>
    <property type="evidence" value="ECO:0007669"/>
    <property type="project" value="UniProtKB-KW"/>
</dbReference>
<organism evidence="3 4">
    <name type="scientific">Callithrix jacchus</name>
    <name type="common">White-tufted-ear marmoset</name>
    <name type="synonym">Simia Jacchus</name>
    <dbReference type="NCBI Taxonomy" id="9483"/>
    <lineage>
        <taxon>Eukaryota</taxon>
        <taxon>Metazoa</taxon>
        <taxon>Chordata</taxon>
        <taxon>Craniata</taxon>
        <taxon>Vertebrata</taxon>
        <taxon>Euteleostomi</taxon>
        <taxon>Mammalia</taxon>
        <taxon>Eutheria</taxon>
        <taxon>Euarchontoglires</taxon>
        <taxon>Primates</taxon>
        <taxon>Haplorrhini</taxon>
        <taxon>Platyrrhini</taxon>
        <taxon>Cebidae</taxon>
        <taxon>Callitrichinae</taxon>
        <taxon>Callithrix</taxon>
        <taxon>Callithrix</taxon>
    </lineage>
</organism>
<evidence type="ECO:0000256" key="1">
    <source>
        <dbReference type="ARBA" id="ARBA00022737"/>
    </source>
</evidence>
<keyword evidence="1" id="KW-0677">Repeat</keyword>
<keyword evidence="2" id="KW-0694">RNA-binding</keyword>
<reference evidence="3" key="2">
    <citation type="submission" date="2025-08" db="UniProtKB">
        <authorList>
            <consortium name="Ensembl"/>
        </authorList>
    </citation>
    <scope>IDENTIFICATION</scope>
</reference>
<protein>
    <recommendedName>
        <fullName evidence="5">RRM domain-containing protein</fullName>
    </recommendedName>
</protein>
<reference evidence="3" key="3">
    <citation type="submission" date="2025-09" db="UniProtKB">
        <authorList>
            <consortium name="Ensembl"/>
        </authorList>
    </citation>
    <scope>IDENTIFICATION</scope>
</reference>
<keyword evidence="4" id="KW-1185">Reference proteome</keyword>
<dbReference type="InterPro" id="IPR050666">
    <property type="entry name" value="ESRP"/>
</dbReference>
<name>A0A8I3WLL9_CALJA</name>
<dbReference type="PANTHER" id="PTHR13976">
    <property type="entry name" value="HETEROGENEOUS NUCLEAR RIBONUCLEOPROTEIN-RELATED"/>
    <property type="match status" value="1"/>
</dbReference>
<dbReference type="Ensembl" id="ENSCJAT00000125835.1">
    <property type="protein sequence ID" value="ENSCJAP00000090023.1"/>
    <property type="gene ID" value="ENSCJAG00000076835.1"/>
</dbReference>